<evidence type="ECO:0000256" key="5">
    <source>
        <dbReference type="ARBA" id="ARBA00011245"/>
    </source>
</evidence>
<feature type="domain" description="CYTH" evidence="16">
    <location>
        <begin position="44"/>
        <end position="270"/>
    </location>
</feature>
<evidence type="ECO:0000313" key="17">
    <source>
        <dbReference type="EMBL" id="KAK6467824.1"/>
    </source>
</evidence>
<comment type="subcellular location">
    <subcellularLocation>
        <location evidence="3">Cytoplasm</location>
    </subcellularLocation>
</comment>
<dbReference type="InterPro" id="IPR033469">
    <property type="entry name" value="CYTH-like_dom_sf"/>
</dbReference>
<keyword evidence="11" id="KW-0460">Magnesium</keyword>
<keyword evidence="18" id="KW-1185">Reference proteome</keyword>
<evidence type="ECO:0000256" key="3">
    <source>
        <dbReference type="ARBA" id="ARBA00004496"/>
    </source>
</evidence>
<evidence type="ECO:0000256" key="14">
    <source>
        <dbReference type="SAM" id="MobiDB-lite"/>
    </source>
</evidence>
<dbReference type="SMART" id="SM01118">
    <property type="entry name" value="CYTH"/>
    <property type="match status" value="1"/>
</dbReference>
<dbReference type="InterPro" id="IPR039582">
    <property type="entry name" value="THTPA"/>
</dbReference>
<evidence type="ECO:0000256" key="6">
    <source>
        <dbReference type="ARBA" id="ARBA00012378"/>
    </source>
</evidence>
<evidence type="ECO:0000256" key="11">
    <source>
        <dbReference type="ARBA" id="ARBA00022842"/>
    </source>
</evidence>
<comment type="subunit">
    <text evidence="5">Monomer.</text>
</comment>
<evidence type="ECO:0000256" key="10">
    <source>
        <dbReference type="ARBA" id="ARBA00022801"/>
    </source>
</evidence>
<evidence type="ECO:0000313" key="18">
    <source>
        <dbReference type="Proteomes" id="UP001369086"/>
    </source>
</evidence>
<comment type="similarity">
    <text evidence="4">Belongs to the ThTPase family.</text>
</comment>
<dbReference type="Proteomes" id="UP001369086">
    <property type="component" value="Unassembled WGS sequence"/>
</dbReference>
<organism evidence="17 18">
    <name type="scientific">Huso huso</name>
    <name type="common">Beluga</name>
    <name type="synonym">Acipenser huso</name>
    <dbReference type="NCBI Taxonomy" id="61971"/>
    <lineage>
        <taxon>Eukaryota</taxon>
        <taxon>Metazoa</taxon>
        <taxon>Chordata</taxon>
        <taxon>Craniata</taxon>
        <taxon>Vertebrata</taxon>
        <taxon>Euteleostomi</taxon>
        <taxon>Actinopterygii</taxon>
        <taxon>Chondrostei</taxon>
        <taxon>Acipenseriformes</taxon>
        <taxon>Acipenseridae</taxon>
        <taxon>Huso</taxon>
    </lineage>
</organism>
<comment type="catalytic activity">
    <reaction evidence="13">
        <text>thiamine triphosphate + H2O = thiamine diphosphate + phosphate + H(+)</text>
        <dbReference type="Rhea" id="RHEA:11744"/>
        <dbReference type="ChEBI" id="CHEBI:15377"/>
        <dbReference type="ChEBI" id="CHEBI:15378"/>
        <dbReference type="ChEBI" id="CHEBI:43474"/>
        <dbReference type="ChEBI" id="CHEBI:58937"/>
        <dbReference type="ChEBI" id="CHEBI:58938"/>
        <dbReference type="EC" id="3.6.1.28"/>
    </reaction>
</comment>
<evidence type="ECO:0000256" key="15">
    <source>
        <dbReference type="SAM" id="SignalP"/>
    </source>
</evidence>
<evidence type="ECO:0000256" key="2">
    <source>
        <dbReference type="ARBA" id="ARBA00002106"/>
    </source>
</evidence>
<protein>
    <recommendedName>
        <fullName evidence="7">Thiamine-triphosphatase</fullName>
        <ecNumber evidence="6">3.6.1.28</ecNumber>
    </recommendedName>
</protein>
<name>A0ABR0Y666_HUSHU</name>
<reference evidence="17 18" key="1">
    <citation type="submission" date="2021-05" db="EMBL/GenBank/DDBJ databases">
        <authorList>
            <person name="Zahm M."/>
            <person name="Klopp C."/>
            <person name="Cabau C."/>
            <person name="Kuhl H."/>
            <person name="Suciu R."/>
            <person name="Ciorpac M."/>
            <person name="Holostenco D."/>
            <person name="Gessner J."/>
            <person name="Wuertz S."/>
            <person name="Hohne C."/>
            <person name="Stock M."/>
            <person name="Gislard M."/>
            <person name="Lluch J."/>
            <person name="Milhes M."/>
            <person name="Lampietro C."/>
            <person name="Lopez Roques C."/>
            <person name="Donnadieu C."/>
            <person name="Du K."/>
            <person name="Schartl M."/>
            <person name="Guiguen Y."/>
        </authorList>
    </citation>
    <scope>NUCLEOTIDE SEQUENCE [LARGE SCALE GENOMIC DNA]</scope>
    <source>
        <strain evidence="17">Hh-F2</strain>
        <tissue evidence="17">Blood</tissue>
    </source>
</reference>
<keyword evidence="12" id="KW-0007">Acetylation</keyword>
<keyword evidence="9" id="KW-0479">Metal-binding</keyword>
<evidence type="ECO:0000256" key="8">
    <source>
        <dbReference type="ARBA" id="ARBA00022490"/>
    </source>
</evidence>
<dbReference type="InterPro" id="IPR023577">
    <property type="entry name" value="CYTH_domain"/>
</dbReference>
<feature type="signal peptide" evidence="15">
    <location>
        <begin position="1"/>
        <end position="19"/>
    </location>
</feature>
<keyword evidence="8" id="KW-0963">Cytoplasm</keyword>
<evidence type="ECO:0000256" key="13">
    <source>
        <dbReference type="ARBA" id="ARBA00048194"/>
    </source>
</evidence>
<dbReference type="PANTHER" id="PTHR14586:SF1">
    <property type="entry name" value="THIAMINE-TRIPHOSPHATASE"/>
    <property type="match status" value="1"/>
</dbReference>
<keyword evidence="15" id="KW-0732">Signal</keyword>
<dbReference type="Gene3D" id="2.40.320.10">
    <property type="entry name" value="Hypothetical Protein Pfu-838710-001"/>
    <property type="match status" value="1"/>
</dbReference>
<comment type="function">
    <text evidence="2">Hydrolase highly specific for thiamine triphosphate (ThTP).</text>
</comment>
<evidence type="ECO:0000256" key="4">
    <source>
        <dbReference type="ARBA" id="ARBA00008181"/>
    </source>
</evidence>
<feature type="chain" id="PRO_5046262002" description="Thiamine-triphosphatase" evidence="15">
    <location>
        <begin position="20"/>
        <end position="287"/>
    </location>
</feature>
<sequence>MCARLSLSLCAVAGACVLSCQFYTACLLSEEDGECFWCLDRGMSVEVERKFVCRSDTETRLKELGAEFVGERSFHDRYFDTEQFTLTLSDTWLRCRGACWELKCPVRVREGEEEEEKGRERGGGGGGRNIKLCTRYREITELSEIVDRVRQVREGGRGRRKEREREGERGRKKEREGGWERQTDSAWLGEFALVQFASFTTVRRSYILQGGVRADLDLVDFGFTVGELEVLVETPEQIPAGAERIAELVEKLGESACNRVPGKMDAYLKQFHPEHYGRLLRAHKLHP</sequence>
<comment type="caution">
    <text evidence="17">The sequence shown here is derived from an EMBL/GenBank/DDBJ whole genome shotgun (WGS) entry which is preliminary data.</text>
</comment>
<dbReference type="EC" id="3.6.1.28" evidence="6"/>
<dbReference type="CDD" id="cd07758">
    <property type="entry name" value="ThTPase"/>
    <property type="match status" value="1"/>
</dbReference>
<evidence type="ECO:0000259" key="16">
    <source>
        <dbReference type="SMART" id="SM01118"/>
    </source>
</evidence>
<dbReference type="InterPro" id="IPR012177">
    <property type="entry name" value="ThTPase_euk"/>
</dbReference>
<comment type="cofactor">
    <cofactor evidence="1">
        <name>Mg(2+)</name>
        <dbReference type="ChEBI" id="CHEBI:18420"/>
    </cofactor>
</comment>
<evidence type="ECO:0000256" key="12">
    <source>
        <dbReference type="ARBA" id="ARBA00022990"/>
    </source>
</evidence>
<proteinExistence type="inferred from homology"/>
<feature type="region of interest" description="Disordered" evidence="14">
    <location>
        <begin position="156"/>
        <end position="177"/>
    </location>
</feature>
<dbReference type="PANTHER" id="PTHR14586">
    <property type="entry name" value="THIAMINE-TRIPHOSPHATASE"/>
    <property type="match status" value="1"/>
</dbReference>
<keyword evidence="10" id="KW-0378">Hydrolase</keyword>
<dbReference type="Pfam" id="PF01928">
    <property type="entry name" value="CYTH"/>
    <property type="match status" value="2"/>
</dbReference>
<evidence type="ECO:0000256" key="7">
    <source>
        <dbReference type="ARBA" id="ARBA00020088"/>
    </source>
</evidence>
<dbReference type="EMBL" id="JAHFZB010000047">
    <property type="protein sequence ID" value="KAK6467824.1"/>
    <property type="molecule type" value="Genomic_DNA"/>
</dbReference>
<dbReference type="SUPFAM" id="SSF55154">
    <property type="entry name" value="CYTH-like phosphatases"/>
    <property type="match status" value="1"/>
</dbReference>
<evidence type="ECO:0000256" key="9">
    <source>
        <dbReference type="ARBA" id="ARBA00022723"/>
    </source>
</evidence>
<dbReference type="PROSITE" id="PS51257">
    <property type="entry name" value="PROKAR_LIPOPROTEIN"/>
    <property type="match status" value="1"/>
</dbReference>
<accession>A0ABR0Y666</accession>
<gene>
    <name evidence="17" type="ORF">HHUSO_G34511</name>
</gene>
<evidence type="ECO:0000256" key="1">
    <source>
        <dbReference type="ARBA" id="ARBA00001946"/>
    </source>
</evidence>